<comment type="catalytic activity">
    <reaction evidence="7 8">
        <text>5-amino-1-(5-phospho-D-ribosyl)imidazole-4-carboxylate + L-aspartate + ATP = (2S)-2-[5-amino-1-(5-phospho-beta-D-ribosyl)imidazole-4-carboxamido]succinate + ADP + phosphate + 2 H(+)</text>
        <dbReference type="Rhea" id="RHEA:22628"/>
        <dbReference type="ChEBI" id="CHEBI:15378"/>
        <dbReference type="ChEBI" id="CHEBI:29991"/>
        <dbReference type="ChEBI" id="CHEBI:30616"/>
        <dbReference type="ChEBI" id="CHEBI:43474"/>
        <dbReference type="ChEBI" id="CHEBI:58443"/>
        <dbReference type="ChEBI" id="CHEBI:77657"/>
        <dbReference type="ChEBI" id="CHEBI:456216"/>
        <dbReference type="EC" id="6.3.2.6"/>
    </reaction>
</comment>
<dbReference type="CDD" id="cd01414">
    <property type="entry name" value="SAICAR_synt_Sc"/>
    <property type="match status" value="1"/>
</dbReference>
<evidence type="ECO:0000313" key="12">
    <source>
        <dbReference type="Proteomes" id="UP000521676"/>
    </source>
</evidence>
<comment type="pathway">
    <text evidence="1 8">Purine metabolism; IMP biosynthesis via de novo pathway; 5-amino-1-(5-phospho-D-ribosyl)imidazole-4-carboxamide from 5-amino-1-(5-phospho-D-ribosyl)imidazole-4-carboxylate: step 1/2.</text>
</comment>
<reference evidence="11" key="2">
    <citation type="journal article" date="2024" name="Nature">
        <title>Anoxygenic phototroph of the Chloroflexota uses a type I reaction centre.</title>
        <authorList>
            <person name="Tsuji J.M."/>
            <person name="Shaw N.A."/>
            <person name="Nagashima S."/>
            <person name="Venkiteswaran J.J."/>
            <person name="Schiff S.L."/>
            <person name="Watanabe T."/>
            <person name="Fukui M."/>
            <person name="Hanada S."/>
            <person name="Tank M."/>
            <person name="Neufeld J.D."/>
        </authorList>
    </citation>
    <scope>NUCLEOTIDE SEQUENCE</scope>
    <source>
        <strain evidence="11">L227-S17</strain>
    </source>
</reference>
<evidence type="ECO:0000256" key="7">
    <source>
        <dbReference type="ARBA" id="ARBA00048475"/>
    </source>
</evidence>
<dbReference type="GO" id="GO:0005524">
    <property type="term" value="F:ATP binding"/>
    <property type="evidence" value="ECO:0007669"/>
    <property type="project" value="UniProtKB-KW"/>
</dbReference>
<protein>
    <recommendedName>
        <fullName evidence="8">Phosphoribosylaminoimidazole-succinocarboxamide synthase</fullName>
        <ecNumber evidence="8">6.3.2.6</ecNumber>
    </recommendedName>
    <alternativeName>
        <fullName evidence="8">SAICAR synthetase</fullName>
    </alternativeName>
</protein>
<dbReference type="GO" id="GO:0004639">
    <property type="term" value="F:phosphoribosylaminoimidazolesuccinocarboxamide synthase activity"/>
    <property type="evidence" value="ECO:0007669"/>
    <property type="project" value="UniProtKB-UniRule"/>
</dbReference>
<sequence length="323" mass="36494">MYSAEIILEQRTRALSEINLNGFGQRHQGKVRDFYSLPGNRRLLVTTDRQSAFDRILGQIPFKGQVLNQLSQFWFEQSSDILPNHMLSVPDPNVMLAREAQMFPVEIVVRGYMTGVTDTSIWTMYQKGSRQMYGYNFKDGMYKNQPLATPIITPTTHAELGGHDKPLSRTEIIESGLVAEEIYTQIEEKALALFARGQELCGKGGLILVDTKYEFGLIDGQVAITDEVHTPDSSRFWIASTYESRLGQGQEPENFDKELLRLWMRSKGFGGDGAPPALDEDIIARLSQRYIGCYERITGREFESDLTQPVAERIKANLEGLAL</sequence>
<comment type="similarity">
    <text evidence="2 8">Belongs to the SAICAR synthetase family.</text>
</comment>
<dbReference type="SUPFAM" id="SSF56104">
    <property type="entry name" value="SAICAR synthase-like"/>
    <property type="match status" value="1"/>
</dbReference>
<dbReference type="InterPro" id="IPR018236">
    <property type="entry name" value="SAICAR_synthetase_CS"/>
</dbReference>
<keyword evidence="13" id="KW-1185">Reference proteome</keyword>
<dbReference type="GO" id="GO:0005737">
    <property type="term" value="C:cytoplasm"/>
    <property type="evidence" value="ECO:0007669"/>
    <property type="project" value="TreeGrafter"/>
</dbReference>
<keyword evidence="5 8" id="KW-0658">Purine biosynthesis</keyword>
<dbReference type="EC" id="6.3.2.6" evidence="8"/>
<dbReference type="Gene3D" id="3.30.470.20">
    <property type="entry name" value="ATP-grasp fold, B domain"/>
    <property type="match status" value="1"/>
</dbReference>
<keyword evidence="6 8" id="KW-0067">ATP-binding</keyword>
<name>A0A8T7M3L9_9CHLR</name>
<evidence type="ECO:0000256" key="1">
    <source>
        <dbReference type="ARBA" id="ARBA00004672"/>
    </source>
</evidence>
<evidence type="ECO:0000256" key="4">
    <source>
        <dbReference type="ARBA" id="ARBA00022741"/>
    </source>
</evidence>
<evidence type="ECO:0000256" key="3">
    <source>
        <dbReference type="ARBA" id="ARBA00022598"/>
    </source>
</evidence>
<organism evidence="10 12">
    <name type="scientific">Candidatus Chlorohelix allophototropha</name>
    <dbReference type="NCBI Taxonomy" id="3003348"/>
    <lineage>
        <taxon>Bacteria</taxon>
        <taxon>Bacillati</taxon>
        <taxon>Chloroflexota</taxon>
        <taxon>Chloroflexia</taxon>
        <taxon>Candidatus Chloroheliales</taxon>
        <taxon>Candidatus Chloroheliaceae</taxon>
        <taxon>Candidatus Chlorohelix</taxon>
    </lineage>
</organism>
<dbReference type="EMBL" id="CP128399">
    <property type="protein sequence ID" value="WJW65696.1"/>
    <property type="molecule type" value="Genomic_DNA"/>
</dbReference>
<dbReference type="PROSITE" id="PS01058">
    <property type="entry name" value="SAICAR_SYNTHETASE_2"/>
    <property type="match status" value="1"/>
</dbReference>
<keyword evidence="3 8" id="KW-0436">Ligase</keyword>
<evidence type="ECO:0000313" key="13">
    <source>
        <dbReference type="Proteomes" id="UP001431572"/>
    </source>
</evidence>
<evidence type="ECO:0000256" key="5">
    <source>
        <dbReference type="ARBA" id="ARBA00022755"/>
    </source>
</evidence>
<dbReference type="GO" id="GO:0006189">
    <property type="term" value="P:'de novo' IMP biosynthetic process"/>
    <property type="evidence" value="ECO:0007669"/>
    <property type="project" value="UniProtKB-UniRule"/>
</dbReference>
<evidence type="ECO:0000313" key="11">
    <source>
        <dbReference type="EMBL" id="WJW65696.1"/>
    </source>
</evidence>
<accession>A0A8T7M3L9</accession>
<dbReference type="Proteomes" id="UP000521676">
    <property type="component" value="Unassembled WGS sequence"/>
</dbReference>
<evidence type="ECO:0000256" key="8">
    <source>
        <dbReference type="HAMAP-Rule" id="MF_00137"/>
    </source>
</evidence>
<gene>
    <name evidence="8" type="primary">purC</name>
    <name evidence="10" type="ORF">HXX08_10650</name>
    <name evidence="11" type="ORF">OZ401_001474</name>
</gene>
<dbReference type="RefSeq" id="WP_341467583.1">
    <property type="nucleotide sequence ID" value="NZ_CP128399.1"/>
</dbReference>
<dbReference type="PANTHER" id="PTHR43700:SF1">
    <property type="entry name" value="PHOSPHORIBOSYLAMINOIMIDAZOLE-SUCCINOCARBOXAMIDE SYNTHASE"/>
    <property type="match status" value="1"/>
</dbReference>
<dbReference type="Gene3D" id="3.30.200.20">
    <property type="entry name" value="Phosphorylase Kinase, domain 1"/>
    <property type="match status" value="1"/>
</dbReference>
<dbReference type="HAMAP" id="MF_00137">
    <property type="entry name" value="SAICAR_synth"/>
    <property type="match status" value="1"/>
</dbReference>
<dbReference type="AlphaFoldDB" id="A0A8T7M3L9"/>
<dbReference type="Proteomes" id="UP001431572">
    <property type="component" value="Chromosome 1"/>
</dbReference>
<keyword evidence="4 8" id="KW-0547">Nucleotide-binding</keyword>
<evidence type="ECO:0000256" key="6">
    <source>
        <dbReference type="ARBA" id="ARBA00022840"/>
    </source>
</evidence>
<dbReference type="NCBIfam" id="NF009251">
    <property type="entry name" value="PRK12607.1"/>
    <property type="match status" value="1"/>
</dbReference>
<evidence type="ECO:0000313" key="10">
    <source>
        <dbReference type="EMBL" id="NWJ46325.1"/>
    </source>
</evidence>
<dbReference type="PANTHER" id="PTHR43700">
    <property type="entry name" value="PHOSPHORIBOSYLAMINOIMIDAZOLE-SUCCINOCARBOXAMIDE SYNTHASE"/>
    <property type="match status" value="1"/>
</dbReference>
<dbReference type="Pfam" id="PF01259">
    <property type="entry name" value="SAICAR_synt"/>
    <property type="match status" value="1"/>
</dbReference>
<feature type="domain" description="SAICAR synthetase/ADE2 N-terminal" evidence="9">
    <location>
        <begin position="27"/>
        <end position="266"/>
    </location>
</feature>
<reference evidence="10 12" key="1">
    <citation type="submission" date="2020-06" db="EMBL/GenBank/DDBJ databases">
        <title>Anoxygenic phototrophic Chloroflexota member uses a Type I reaction center.</title>
        <authorList>
            <person name="Tsuji J.M."/>
            <person name="Shaw N.A."/>
            <person name="Nagashima S."/>
            <person name="Venkiteswaran J."/>
            <person name="Schiff S.L."/>
            <person name="Hanada S."/>
            <person name="Tank M."/>
            <person name="Neufeld J.D."/>
        </authorList>
    </citation>
    <scope>NUCLEOTIDE SEQUENCE [LARGE SCALE GENOMIC DNA]</scope>
    <source>
        <strain evidence="10">L227-S17</strain>
    </source>
</reference>
<evidence type="ECO:0000259" key="9">
    <source>
        <dbReference type="Pfam" id="PF01259"/>
    </source>
</evidence>
<evidence type="ECO:0000256" key="2">
    <source>
        <dbReference type="ARBA" id="ARBA00010190"/>
    </source>
</evidence>
<dbReference type="InterPro" id="IPR028923">
    <property type="entry name" value="SAICAR_synt/ADE2_N"/>
</dbReference>
<dbReference type="EMBL" id="JACATZ010000001">
    <property type="protein sequence ID" value="NWJ46325.1"/>
    <property type="molecule type" value="Genomic_DNA"/>
</dbReference>
<proteinExistence type="inferred from homology"/>